<dbReference type="AlphaFoldDB" id="A0AAV4B104"/>
<comment type="caution">
    <text evidence="3">The sequence shown here is derived from an EMBL/GenBank/DDBJ whole genome shotgun (WGS) entry which is preliminary data.</text>
</comment>
<reference evidence="3 4" key="1">
    <citation type="journal article" date="2021" name="Elife">
        <title>Chloroplast acquisition without the gene transfer in kleptoplastic sea slugs, Plakobranchus ocellatus.</title>
        <authorList>
            <person name="Maeda T."/>
            <person name="Takahashi S."/>
            <person name="Yoshida T."/>
            <person name="Shimamura S."/>
            <person name="Takaki Y."/>
            <person name="Nagai Y."/>
            <person name="Toyoda A."/>
            <person name="Suzuki Y."/>
            <person name="Arimoto A."/>
            <person name="Ishii H."/>
            <person name="Satoh N."/>
            <person name="Nishiyama T."/>
            <person name="Hasebe M."/>
            <person name="Maruyama T."/>
            <person name="Minagawa J."/>
            <person name="Obokata J."/>
            <person name="Shigenobu S."/>
        </authorList>
    </citation>
    <scope>NUCLEOTIDE SEQUENCE [LARGE SCALE GENOMIC DNA]</scope>
</reference>
<dbReference type="Proteomes" id="UP000735302">
    <property type="component" value="Unassembled WGS sequence"/>
</dbReference>
<protein>
    <submittedName>
        <fullName evidence="3">Uncharacterized protein</fullName>
    </submittedName>
</protein>
<name>A0AAV4B104_9GAST</name>
<accession>A0AAV4B104</accession>
<proteinExistence type="predicted"/>
<keyword evidence="1" id="KW-0472">Membrane</keyword>
<feature type="chain" id="PRO_5043943558" evidence="2">
    <location>
        <begin position="17"/>
        <end position="176"/>
    </location>
</feature>
<dbReference type="EMBL" id="BLXT01004527">
    <property type="protein sequence ID" value="GFO14181.1"/>
    <property type="molecule type" value="Genomic_DNA"/>
</dbReference>
<sequence>MVLMVVIGLLVLDASGDRYIDVVAAAAAAVAAEVEGGGGGGRCIDLVITELTMEGTVTSPLLFNAVLVSSARFTPLPLRNDDNNPRPPPPSPPSSLLICQNYWLHQSNERGLVSVSVLSRVAQVTSGISQIPHLHPPPSQRVRYNFATLLALLVIIFWSFAVTNCSLREDFNSLNS</sequence>
<evidence type="ECO:0000313" key="4">
    <source>
        <dbReference type="Proteomes" id="UP000735302"/>
    </source>
</evidence>
<evidence type="ECO:0000313" key="3">
    <source>
        <dbReference type="EMBL" id="GFO14181.1"/>
    </source>
</evidence>
<organism evidence="3 4">
    <name type="scientific">Plakobranchus ocellatus</name>
    <dbReference type="NCBI Taxonomy" id="259542"/>
    <lineage>
        <taxon>Eukaryota</taxon>
        <taxon>Metazoa</taxon>
        <taxon>Spiralia</taxon>
        <taxon>Lophotrochozoa</taxon>
        <taxon>Mollusca</taxon>
        <taxon>Gastropoda</taxon>
        <taxon>Heterobranchia</taxon>
        <taxon>Euthyneura</taxon>
        <taxon>Panpulmonata</taxon>
        <taxon>Sacoglossa</taxon>
        <taxon>Placobranchoidea</taxon>
        <taxon>Plakobranchidae</taxon>
        <taxon>Plakobranchus</taxon>
    </lineage>
</organism>
<keyword evidence="1" id="KW-0812">Transmembrane</keyword>
<keyword evidence="4" id="KW-1185">Reference proteome</keyword>
<keyword evidence="2" id="KW-0732">Signal</keyword>
<keyword evidence="1" id="KW-1133">Transmembrane helix</keyword>
<feature type="transmembrane region" description="Helical" evidence="1">
    <location>
        <begin position="146"/>
        <end position="167"/>
    </location>
</feature>
<feature type="signal peptide" evidence="2">
    <location>
        <begin position="1"/>
        <end position="16"/>
    </location>
</feature>
<gene>
    <name evidence="3" type="ORF">PoB_004068600</name>
</gene>
<evidence type="ECO:0000256" key="1">
    <source>
        <dbReference type="SAM" id="Phobius"/>
    </source>
</evidence>
<evidence type="ECO:0000256" key="2">
    <source>
        <dbReference type="SAM" id="SignalP"/>
    </source>
</evidence>